<accession>A0A517TUA3</accession>
<evidence type="ECO:0008006" key="4">
    <source>
        <dbReference type="Google" id="ProtNLM"/>
    </source>
</evidence>
<evidence type="ECO:0000313" key="3">
    <source>
        <dbReference type="Proteomes" id="UP000317909"/>
    </source>
</evidence>
<sequence>MMGSYWSTTPAKPVTLAKMAPEMEEFLERPIIVVGAPRSGTTLMGDLLSAHPTLAHVEEPRLTWRYGNDAKSDMLRPADARPDVCRFIRGRFAATVRQSGKQRLIEKTPSNSLRMEFVEQVLPGCLFVHIIRDGVESSLAIRRFWQQHARGVKPRKLLERLREMNPWQLPYYGREFARRIMPRPLSGLVRPPVWGPRIPGIESLLKELELIEVCALQWRTCVEAACAYGRTLPPDRYLECRLEEMSPELLKSILEFCQLEPSSEVDATFARDFDMGKTRHRRDIASAEDLELIHKWTLTTLQWLGYAS</sequence>
<dbReference type="SUPFAM" id="SSF52540">
    <property type="entry name" value="P-loop containing nucleoside triphosphate hydrolases"/>
    <property type="match status" value="1"/>
</dbReference>
<name>A0A517TUA3_9BACT</name>
<organism evidence="2 3">
    <name type="scientific">Lacipirellula limnantheis</name>
    <dbReference type="NCBI Taxonomy" id="2528024"/>
    <lineage>
        <taxon>Bacteria</taxon>
        <taxon>Pseudomonadati</taxon>
        <taxon>Planctomycetota</taxon>
        <taxon>Planctomycetia</taxon>
        <taxon>Pirellulales</taxon>
        <taxon>Lacipirellulaceae</taxon>
        <taxon>Lacipirellula</taxon>
    </lineage>
</organism>
<gene>
    <name evidence="2" type="ORF">I41_11260</name>
</gene>
<dbReference type="InterPro" id="IPR026634">
    <property type="entry name" value="TPST-like"/>
</dbReference>
<dbReference type="EMBL" id="CP036339">
    <property type="protein sequence ID" value="QDT71964.1"/>
    <property type="molecule type" value="Genomic_DNA"/>
</dbReference>
<dbReference type="AlphaFoldDB" id="A0A517TUA3"/>
<evidence type="ECO:0000313" key="2">
    <source>
        <dbReference type="EMBL" id="QDT71964.1"/>
    </source>
</evidence>
<dbReference type="GO" id="GO:0008476">
    <property type="term" value="F:protein-tyrosine sulfotransferase activity"/>
    <property type="evidence" value="ECO:0007669"/>
    <property type="project" value="InterPro"/>
</dbReference>
<protein>
    <recommendedName>
        <fullName evidence="4">Sulfotransferase domain protein</fullName>
    </recommendedName>
</protein>
<evidence type="ECO:0000256" key="1">
    <source>
        <dbReference type="ARBA" id="ARBA00022679"/>
    </source>
</evidence>
<dbReference type="Gene3D" id="3.40.50.300">
    <property type="entry name" value="P-loop containing nucleotide triphosphate hydrolases"/>
    <property type="match status" value="1"/>
</dbReference>
<dbReference type="KEGG" id="llh:I41_11260"/>
<proteinExistence type="predicted"/>
<dbReference type="Pfam" id="PF13469">
    <property type="entry name" value="Sulfotransfer_3"/>
    <property type="match status" value="1"/>
</dbReference>
<keyword evidence="1" id="KW-0808">Transferase</keyword>
<dbReference type="PANTHER" id="PTHR12788:SF10">
    <property type="entry name" value="PROTEIN-TYROSINE SULFOTRANSFERASE"/>
    <property type="match status" value="1"/>
</dbReference>
<dbReference type="OrthoDB" id="5432096at2"/>
<dbReference type="InterPro" id="IPR027417">
    <property type="entry name" value="P-loop_NTPase"/>
</dbReference>
<reference evidence="2 3" key="1">
    <citation type="submission" date="2019-02" db="EMBL/GenBank/DDBJ databases">
        <title>Deep-cultivation of Planctomycetes and their phenomic and genomic characterization uncovers novel biology.</title>
        <authorList>
            <person name="Wiegand S."/>
            <person name="Jogler M."/>
            <person name="Boedeker C."/>
            <person name="Pinto D."/>
            <person name="Vollmers J."/>
            <person name="Rivas-Marin E."/>
            <person name="Kohn T."/>
            <person name="Peeters S.H."/>
            <person name="Heuer A."/>
            <person name="Rast P."/>
            <person name="Oberbeckmann S."/>
            <person name="Bunk B."/>
            <person name="Jeske O."/>
            <person name="Meyerdierks A."/>
            <person name="Storesund J.E."/>
            <person name="Kallscheuer N."/>
            <person name="Luecker S."/>
            <person name="Lage O.M."/>
            <person name="Pohl T."/>
            <person name="Merkel B.J."/>
            <person name="Hornburger P."/>
            <person name="Mueller R.-W."/>
            <person name="Bruemmer F."/>
            <person name="Labrenz M."/>
            <person name="Spormann A.M."/>
            <person name="Op den Camp H."/>
            <person name="Overmann J."/>
            <person name="Amann R."/>
            <person name="Jetten M.S.M."/>
            <person name="Mascher T."/>
            <person name="Medema M.H."/>
            <person name="Devos D.P."/>
            <person name="Kaster A.-K."/>
            <person name="Ovreas L."/>
            <person name="Rohde M."/>
            <person name="Galperin M.Y."/>
            <person name="Jogler C."/>
        </authorList>
    </citation>
    <scope>NUCLEOTIDE SEQUENCE [LARGE SCALE GENOMIC DNA]</scope>
    <source>
        <strain evidence="2 3">I41</strain>
    </source>
</reference>
<keyword evidence="3" id="KW-1185">Reference proteome</keyword>
<dbReference type="Proteomes" id="UP000317909">
    <property type="component" value="Chromosome"/>
</dbReference>
<dbReference type="PANTHER" id="PTHR12788">
    <property type="entry name" value="PROTEIN-TYROSINE SULFOTRANSFERASE 2"/>
    <property type="match status" value="1"/>
</dbReference>